<dbReference type="AlphaFoldDB" id="A0AA47M737"/>
<evidence type="ECO:0000313" key="4">
    <source>
        <dbReference type="Proteomes" id="UP001174136"/>
    </source>
</evidence>
<proteinExistence type="predicted"/>
<evidence type="ECO:0008006" key="5">
    <source>
        <dbReference type="Google" id="ProtNLM"/>
    </source>
</evidence>
<name>A0AA47M737_MERPO</name>
<organism evidence="3 4">
    <name type="scientific">Merluccius polli</name>
    <name type="common">Benguela hake</name>
    <name type="synonym">Merluccius cadenati</name>
    <dbReference type="NCBI Taxonomy" id="89951"/>
    <lineage>
        <taxon>Eukaryota</taxon>
        <taxon>Metazoa</taxon>
        <taxon>Chordata</taxon>
        <taxon>Craniata</taxon>
        <taxon>Vertebrata</taxon>
        <taxon>Euteleostomi</taxon>
        <taxon>Actinopterygii</taxon>
        <taxon>Neopterygii</taxon>
        <taxon>Teleostei</taxon>
        <taxon>Neoteleostei</taxon>
        <taxon>Acanthomorphata</taxon>
        <taxon>Zeiogadaria</taxon>
        <taxon>Gadariae</taxon>
        <taxon>Gadiformes</taxon>
        <taxon>Gadoidei</taxon>
        <taxon>Merlucciidae</taxon>
        <taxon>Merluccius</taxon>
    </lineage>
</organism>
<evidence type="ECO:0000256" key="1">
    <source>
        <dbReference type="SAM" id="MobiDB-lite"/>
    </source>
</evidence>
<evidence type="ECO:0000256" key="2">
    <source>
        <dbReference type="SAM" id="SignalP"/>
    </source>
</evidence>
<dbReference type="EMBL" id="JAOPHQ010005606">
    <property type="protein sequence ID" value="KAK0134805.1"/>
    <property type="molecule type" value="Genomic_DNA"/>
</dbReference>
<feature type="signal peptide" evidence="2">
    <location>
        <begin position="1"/>
        <end position="22"/>
    </location>
</feature>
<keyword evidence="2" id="KW-0732">Signal</keyword>
<evidence type="ECO:0000313" key="3">
    <source>
        <dbReference type="EMBL" id="KAK0134805.1"/>
    </source>
</evidence>
<dbReference type="Proteomes" id="UP001174136">
    <property type="component" value="Unassembled WGS sequence"/>
</dbReference>
<feature type="chain" id="PRO_5041390203" description="Fibronectin type-III domain-containing protein" evidence="2">
    <location>
        <begin position="23"/>
        <end position="288"/>
    </location>
</feature>
<feature type="region of interest" description="Disordered" evidence="1">
    <location>
        <begin position="239"/>
        <end position="266"/>
    </location>
</feature>
<protein>
    <recommendedName>
        <fullName evidence="5">Fibronectin type-III domain-containing protein</fullName>
    </recommendedName>
</protein>
<accession>A0AA47M737</accession>
<gene>
    <name evidence="3" type="ORF">N1851_029571</name>
</gene>
<sequence>MGHDLRITWQIVIFILVLLCRSDKGIQHRCFSKVLGFLDDFRLQSSPLLQKFGRNLFSKQELEVLQHLQSPQHIQNKVKDHNKGYGFPTLIPLQLMLCGPRGVQDLRYRSNDSMVLWTPGTPQHVVFTYRLALANGSAVRTGRLTRPSLHLPGLETGQPYVLDLLEECEGARTSDPRTSDPRTSDPSVVCFQGAHVPMRPRGALEAGRPGTSTTKYSVGKYFYYQNFLGGEWMRRRVGEEESGRGGGEWMGEEESGRGGEWMGEEESGWVRRRVGEEQSGWVRRRVDG</sequence>
<keyword evidence="4" id="KW-1185">Reference proteome</keyword>
<comment type="caution">
    <text evidence="3">The sequence shown here is derived from an EMBL/GenBank/DDBJ whole genome shotgun (WGS) entry which is preliminary data.</text>
</comment>
<reference evidence="3" key="1">
    <citation type="journal article" date="2023" name="Front. Mar. Sci.">
        <title>A new Merluccius polli reference genome to investigate the effects of global change in West African waters.</title>
        <authorList>
            <person name="Mateo J.L."/>
            <person name="Blanco-Fernandez C."/>
            <person name="Garcia-Vazquez E."/>
            <person name="Machado-Schiaffino G."/>
        </authorList>
    </citation>
    <scope>NUCLEOTIDE SEQUENCE</scope>
    <source>
        <strain evidence="3">C29</strain>
        <tissue evidence="3">Fin</tissue>
    </source>
</reference>